<dbReference type="EMBL" id="JAGQDG010000004">
    <property type="protein sequence ID" value="MBQ0936142.1"/>
    <property type="molecule type" value="Genomic_DNA"/>
</dbReference>
<proteinExistence type="predicted"/>
<reference evidence="1 2" key="1">
    <citation type="submission" date="2021-04" db="EMBL/GenBank/DDBJ databases">
        <title>The genome sequence of type strain Ideonella paludis KCTC 32238.</title>
        <authorList>
            <person name="Liu Y."/>
        </authorList>
    </citation>
    <scope>NUCLEOTIDE SEQUENCE [LARGE SCALE GENOMIC DNA]</scope>
    <source>
        <strain evidence="1 2">KCTC 32238</strain>
    </source>
</reference>
<organism evidence="1 2">
    <name type="scientific">Ideonella paludis</name>
    <dbReference type="NCBI Taxonomy" id="1233411"/>
    <lineage>
        <taxon>Bacteria</taxon>
        <taxon>Pseudomonadati</taxon>
        <taxon>Pseudomonadota</taxon>
        <taxon>Betaproteobacteria</taxon>
        <taxon>Burkholderiales</taxon>
        <taxon>Sphaerotilaceae</taxon>
        <taxon>Ideonella</taxon>
    </lineage>
</organism>
<evidence type="ECO:0000313" key="1">
    <source>
        <dbReference type="EMBL" id="MBQ0936142.1"/>
    </source>
</evidence>
<comment type="caution">
    <text evidence="1">The sequence shown here is derived from an EMBL/GenBank/DDBJ whole genome shotgun (WGS) entry which is preliminary data.</text>
</comment>
<keyword evidence="2" id="KW-1185">Reference proteome</keyword>
<accession>A0ABS5DYB7</accession>
<dbReference type="Proteomes" id="UP000672097">
    <property type="component" value="Unassembled WGS sequence"/>
</dbReference>
<gene>
    <name evidence="1" type="ORF">KAK11_12455</name>
</gene>
<sequence>MRTDKYTSEAICKCMGLPSFEADPACCNVPEAIRLLLMPSFHPEVCLTFVEGKVSVVCARFQIWRQFEPRPSLTDRAEGTIPAATFAQLRSSMVPVTRPGAVPGIVIDGMPSDLLHFQQGSVVLWTGGNPGAKGDFSAFVTLALVSAWEHISSSYCRNALAEAAEYVGKRLPREQEPQRKPTVETMVLGLPEDREQLLDALRKHHDG</sequence>
<evidence type="ECO:0000313" key="2">
    <source>
        <dbReference type="Proteomes" id="UP000672097"/>
    </source>
</evidence>
<name>A0ABS5DYB7_9BURK</name>
<protein>
    <submittedName>
        <fullName evidence="1">Uncharacterized protein</fullName>
    </submittedName>
</protein>
<dbReference type="RefSeq" id="WP_210809453.1">
    <property type="nucleotide sequence ID" value="NZ_JAGQDG010000004.1"/>
</dbReference>